<evidence type="ECO:0000256" key="1">
    <source>
        <dbReference type="SAM" id="MobiDB-lite"/>
    </source>
</evidence>
<evidence type="ECO:0008006" key="4">
    <source>
        <dbReference type="Google" id="ProtNLM"/>
    </source>
</evidence>
<dbReference type="AlphaFoldDB" id="A0A5S3Z9R5"/>
<gene>
    <name evidence="2" type="ORF">CWC05_04065</name>
</gene>
<evidence type="ECO:0000313" key="2">
    <source>
        <dbReference type="EMBL" id="TMP88615.1"/>
    </source>
</evidence>
<dbReference type="Pfam" id="PF14412">
    <property type="entry name" value="AHH"/>
    <property type="match status" value="1"/>
</dbReference>
<feature type="region of interest" description="Disordered" evidence="1">
    <location>
        <begin position="1"/>
        <end position="20"/>
    </location>
</feature>
<reference evidence="3" key="2">
    <citation type="submission" date="2019-06" db="EMBL/GenBank/DDBJ databases">
        <title>Co-occurence of chitin degradation, pigmentation and bioactivity in marine Pseudoalteromonas.</title>
        <authorList>
            <person name="Sonnenschein E.C."/>
            <person name="Bech P.K."/>
        </authorList>
    </citation>
    <scope>NUCLEOTIDE SEQUENCE [LARGE SCALE GENOMIC DNA]</scope>
    <source>
        <strain evidence="3">S2897</strain>
    </source>
</reference>
<proteinExistence type="predicted"/>
<feature type="region of interest" description="Disordered" evidence="1">
    <location>
        <begin position="90"/>
        <end position="114"/>
    </location>
</feature>
<dbReference type="InterPro" id="IPR032871">
    <property type="entry name" value="AHH_dom_containing"/>
</dbReference>
<dbReference type="Proteomes" id="UP000305874">
    <property type="component" value="Unassembled WGS sequence"/>
</dbReference>
<organism evidence="2 3">
    <name type="scientific">Pseudoalteromonas ruthenica</name>
    <dbReference type="NCBI Taxonomy" id="151081"/>
    <lineage>
        <taxon>Bacteria</taxon>
        <taxon>Pseudomonadati</taxon>
        <taxon>Pseudomonadota</taxon>
        <taxon>Gammaproteobacteria</taxon>
        <taxon>Alteromonadales</taxon>
        <taxon>Pseudoalteromonadaceae</taxon>
        <taxon>Pseudoalteromonas</taxon>
    </lineage>
</organism>
<accession>A0A5S3Z9R5</accession>
<comment type="caution">
    <text evidence="2">The sequence shown here is derived from an EMBL/GenBank/DDBJ whole genome shotgun (WGS) entry which is preliminary data.</text>
</comment>
<name>A0A5S3Z9R5_9GAMM</name>
<feature type="compositionally biased region" description="Basic and acidic residues" evidence="1">
    <location>
        <begin position="94"/>
        <end position="104"/>
    </location>
</feature>
<evidence type="ECO:0000313" key="3">
    <source>
        <dbReference type="Proteomes" id="UP000305874"/>
    </source>
</evidence>
<sequence length="241" mass="27787">MRDHNPLNIPKPERPNNPSPLELAIYNYEVKAREFHIEKAKIVTDDEPASGKKLRILKSERDWEHLRLERRKIAAHIMLQEELVEYRTSNKSKSVKELSKESHHPTGKLARNLTATGEPKPTVMHEPHHIIPGKGCHQKVEMAVARMNLHAHGIGINDPLNGVWLRNFAKNTPDDWATPDSPAHRPIHTYNYETWINERFSNDNLPESVFLSRLQTVKREIKSGTHPQKILQSKDTNWTGV</sequence>
<protein>
    <recommendedName>
        <fullName evidence="4">Large protein</fullName>
    </recommendedName>
</protein>
<reference evidence="2 3" key="1">
    <citation type="submission" date="2017-12" db="EMBL/GenBank/DDBJ databases">
        <authorList>
            <person name="Paulsen S."/>
            <person name="Gram L.K."/>
        </authorList>
    </citation>
    <scope>NUCLEOTIDE SEQUENCE [LARGE SCALE GENOMIC DNA]</scope>
    <source>
        <strain evidence="2 3">S2897</strain>
    </source>
</reference>
<dbReference type="RefSeq" id="WP_138547466.1">
    <property type="nucleotide sequence ID" value="NZ_PNCG01000002.1"/>
</dbReference>
<dbReference type="EMBL" id="PNCG01000002">
    <property type="protein sequence ID" value="TMP88615.1"/>
    <property type="molecule type" value="Genomic_DNA"/>
</dbReference>